<evidence type="ECO:0000313" key="6">
    <source>
        <dbReference type="Proteomes" id="UP000249082"/>
    </source>
</evidence>
<keyword evidence="3" id="KW-0032">Aminotransferase</keyword>
<dbReference type="EMBL" id="QFPX01000032">
    <property type="protein sequence ID" value="PZQ50918.1"/>
    <property type="molecule type" value="Genomic_DNA"/>
</dbReference>
<proteinExistence type="inferred from homology"/>
<dbReference type="PROSITE" id="PS00105">
    <property type="entry name" value="AA_TRANSFER_CLASS_1"/>
    <property type="match status" value="1"/>
</dbReference>
<feature type="domain" description="Aminotransferase class I/classII large" evidence="4">
    <location>
        <begin position="126"/>
        <end position="314"/>
    </location>
</feature>
<evidence type="ECO:0000313" key="5">
    <source>
        <dbReference type="EMBL" id="PZQ50918.1"/>
    </source>
</evidence>
<keyword evidence="2" id="KW-0663">Pyridoxal phosphate</keyword>
<name>A0A2W5NEN1_9SPHN</name>
<comment type="cofactor">
    <cofactor evidence="1 3">
        <name>pyridoxal 5'-phosphate</name>
        <dbReference type="ChEBI" id="CHEBI:597326"/>
    </cofactor>
</comment>
<dbReference type="Pfam" id="PF00155">
    <property type="entry name" value="Aminotran_1_2"/>
    <property type="match status" value="1"/>
</dbReference>
<dbReference type="InterPro" id="IPR004839">
    <property type="entry name" value="Aminotransferase_I/II_large"/>
</dbReference>
<evidence type="ECO:0000259" key="4">
    <source>
        <dbReference type="Pfam" id="PF00155"/>
    </source>
</evidence>
<dbReference type="Proteomes" id="UP000249082">
    <property type="component" value="Unassembled WGS sequence"/>
</dbReference>
<protein>
    <recommendedName>
        <fullName evidence="3">Aminotransferase</fullName>
        <ecNumber evidence="3">2.6.1.-</ecNumber>
    </recommendedName>
</protein>
<sequence>MSHAFLFHGGRVSEAARAYGGLPEDWLDLSTGLNSKPWPAAGAGAGAVDWTALPDPDALAQLETAAARHFGVAPNLCCAVPGSETALRLLARALDLPGRALVPAYRTHREAFYPSRPARFGEQPGAKEVFVLANPNNPDGALRDPEAIVEWAERIDASGGFLVVDEAFADCHPEASVARAVAPGLRLIVLRSFGKFFGLAGLRLGFVLGPPALMMLLRQLLGSWPVHAAALALGRAAYEDSAWIARTRAALPIRAEALDGVLRRHGLEPVGDCPLFRLVTGCEGQALFERLARARVLVRPFAEFPDWVRFGVPADPAALARLDAALAGGRS</sequence>
<dbReference type="GO" id="GO:0030170">
    <property type="term" value="F:pyridoxal phosphate binding"/>
    <property type="evidence" value="ECO:0007669"/>
    <property type="project" value="InterPro"/>
</dbReference>
<comment type="similarity">
    <text evidence="3">Belongs to the class-I pyridoxal-phosphate-dependent aminotransferase family.</text>
</comment>
<dbReference type="Gene3D" id="3.90.1150.10">
    <property type="entry name" value="Aspartate Aminotransferase, domain 1"/>
    <property type="match status" value="1"/>
</dbReference>
<dbReference type="InterPro" id="IPR015424">
    <property type="entry name" value="PyrdxlP-dep_Trfase"/>
</dbReference>
<dbReference type="InterPro" id="IPR015422">
    <property type="entry name" value="PyrdxlP-dep_Trfase_small"/>
</dbReference>
<evidence type="ECO:0000256" key="2">
    <source>
        <dbReference type="ARBA" id="ARBA00022898"/>
    </source>
</evidence>
<dbReference type="Gene3D" id="3.40.640.10">
    <property type="entry name" value="Type I PLP-dependent aspartate aminotransferase-like (Major domain)"/>
    <property type="match status" value="1"/>
</dbReference>
<dbReference type="InterPro" id="IPR015421">
    <property type="entry name" value="PyrdxlP-dep_Trfase_major"/>
</dbReference>
<dbReference type="SUPFAM" id="SSF53383">
    <property type="entry name" value="PLP-dependent transferases"/>
    <property type="match status" value="1"/>
</dbReference>
<dbReference type="PANTHER" id="PTHR42885:SF1">
    <property type="entry name" value="THREONINE-PHOSPHATE DECARBOXYLASE"/>
    <property type="match status" value="1"/>
</dbReference>
<gene>
    <name evidence="5" type="ORF">DI555_22080</name>
</gene>
<dbReference type="CDD" id="cd00609">
    <property type="entry name" value="AAT_like"/>
    <property type="match status" value="1"/>
</dbReference>
<dbReference type="InterPro" id="IPR004838">
    <property type="entry name" value="NHTrfase_class1_PyrdxlP-BS"/>
</dbReference>
<evidence type="ECO:0000256" key="1">
    <source>
        <dbReference type="ARBA" id="ARBA00001933"/>
    </source>
</evidence>
<organism evidence="5 6">
    <name type="scientific">Novosphingobium pentaromativorans</name>
    <dbReference type="NCBI Taxonomy" id="205844"/>
    <lineage>
        <taxon>Bacteria</taxon>
        <taxon>Pseudomonadati</taxon>
        <taxon>Pseudomonadota</taxon>
        <taxon>Alphaproteobacteria</taxon>
        <taxon>Sphingomonadales</taxon>
        <taxon>Sphingomonadaceae</taxon>
        <taxon>Novosphingobium</taxon>
    </lineage>
</organism>
<dbReference type="PANTHER" id="PTHR42885">
    <property type="entry name" value="HISTIDINOL-PHOSPHATE AMINOTRANSFERASE-RELATED"/>
    <property type="match status" value="1"/>
</dbReference>
<dbReference type="AlphaFoldDB" id="A0A2W5NEN1"/>
<reference evidence="5 6" key="1">
    <citation type="submission" date="2017-08" db="EMBL/GenBank/DDBJ databases">
        <title>Infants hospitalized years apart are colonized by the same room-sourced microbial strains.</title>
        <authorList>
            <person name="Brooks B."/>
            <person name="Olm M.R."/>
            <person name="Firek B.A."/>
            <person name="Baker R."/>
            <person name="Thomas B.C."/>
            <person name="Morowitz M.J."/>
            <person name="Banfield J.F."/>
        </authorList>
    </citation>
    <scope>NUCLEOTIDE SEQUENCE [LARGE SCALE GENOMIC DNA]</scope>
    <source>
        <strain evidence="5">S2_005_002_R2_33</strain>
    </source>
</reference>
<dbReference type="GO" id="GO:0008483">
    <property type="term" value="F:transaminase activity"/>
    <property type="evidence" value="ECO:0007669"/>
    <property type="project" value="UniProtKB-KW"/>
</dbReference>
<accession>A0A2W5NEN1</accession>
<comment type="caution">
    <text evidence="5">The sequence shown here is derived from an EMBL/GenBank/DDBJ whole genome shotgun (WGS) entry which is preliminary data.</text>
</comment>
<dbReference type="EC" id="2.6.1.-" evidence="3"/>
<evidence type="ECO:0000256" key="3">
    <source>
        <dbReference type="RuleBase" id="RU000481"/>
    </source>
</evidence>
<keyword evidence="3" id="KW-0808">Transferase</keyword>